<keyword evidence="12" id="KW-1185">Reference proteome</keyword>
<dbReference type="RefSeq" id="WP_190143931.1">
    <property type="nucleotide sequence ID" value="NZ_BLIO01000001.1"/>
</dbReference>
<feature type="transmembrane region" description="Helical" evidence="9">
    <location>
        <begin position="48"/>
        <end position="68"/>
    </location>
</feature>
<evidence type="ECO:0000313" key="12">
    <source>
        <dbReference type="Proteomes" id="UP000430079"/>
    </source>
</evidence>
<dbReference type="CDD" id="cd17321">
    <property type="entry name" value="MFS_MMR_MDR_like"/>
    <property type="match status" value="1"/>
</dbReference>
<feature type="transmembrane region" description="Helical" evidence="9">
    <location>
        <begin position="101"/>
        <end position="123"/>
    </location>
</feature>
<dbReference type="NCBIfam" id="TIGR00711">
    <property type="entry name" value="efflux_EmrB"/>
    <property type="match status" value="1"/>
</dbReference>
<dbReference type="Proteomes" id="UP000430079">
    <property type="component" value="Unassembled WGS sequence"/>
</dbReference>
<keyword evidence="6 9" id="KW-0472">Membrane</keyword>
<evidence type="ECO:0000256" key="6">
    <source>
        <dbReference type="ARBA" id="ARBA00023136"/>
    </source>
</evidence>
<evidence type="ECO:0000256" key="7">
    <source>
        <dbReference type="ARBA" id="ARBA00023251"/>
    </source>
</evidence>
<dbReference type="SUPFAM" id="SSF103473">
    <property type="entry name" value="MFS general substrate transporter"/>
    <property type="match status" value="2"/>
</dbReference>
<dbReference type="InterPro" id="IPR011701">
    <property type="entry name" value="MFS"/>
</dbReference>
<dbReference type="PRINTS" id="PR01036">
    <property type="entry name" value="TCRTETB"/>
</dbReference>
<dbReference type="Gene3D" id="1.20.1720.10">
    <property type="entry name" value="Multidrug resistance protein D"/>
    <property type="match status" value="1"/>
</dbReference>
<comment type="caution">
    <text evidence="11">The sequence shown here is derived from an EMBL/GenBank/DDBJ whole genome shotgun (WGS) entry which is preliminary data.</text>
</comment>
<proteinExistence type="predicted"/>
<dbReference type="GO" id="GO:0005886">
    <property type="term" value="C:plasma membrane"/>
    <property type="evidence" value="ECO:0007669"/>
    <property type="project" value="UniProtKB-SubCell"/>
</dbReference>
<dbReference type="GO" id="GO:0046677">
    <property type="term" value="P:response to antibiotic"/>
    <property type="evidence" value="ECO:0007669"/>
    <property type="project" value="UniProtKB-KW"/>
</dbReference>
<feature type="transmembrane region" description="Helical" evidence="9">
    <location>
        <begin position="446"/>
        <end position="465"/>
    </location>
</feature>
<keyword evidence="7" id="KW-0046">Antibiotic resistance</keyword>
<dbReference type="Pfam" id="PF07690">
    <property type="entry name" value="MFS_1"/>
    <property type="match status" value="1"/>
</dbReference>
<name>A0A640SU43_9ACTN</name>
<evidence type="ECO:0000256" key="2">
    <source>
        <dbReference type="ARBA" id="ARBA00022448"/>
    </source>
</evidence>
<feature type="region of interest" description="Disordered" evidence="8">
    <location>
        <begin position="473"/>
        <end position="503"/>
    </location>
</feature>
<dbReference type="InterPro" id="IPR020846">
    <property type="entry name" value="MFS_dom"/>
</dbReference>
<dbReference type="PANTHER" id="PTHR42718">
    <property type="entry name" value="MAJOR FACILITATOR SUPERFAMILY MULTIDRUG TRANSPORTER MFSC"/>
    <property type="match status" value="1"/>
</dbReference>
<feature type="transmembrane region" description="Helical" evidence="9">
    <location>
        <begin position="400"/>
        <end position="418"/>
    </location>
</feature>
<evidence type="ECO:0000256" key="8">
    <source>
        <dbReference type="SAM" id="MobiDB-lite"/>
    </source>
</evidence>
<gene>
    <name evidence="11" type="ORF">Sgleb_16630</name>
</gene>
<keyword evidence="2" id="KW-0813">Transport</keyword>
<feature type="transmembrane region" description="Helical" evidence="9">
    <location>
        <begin position="263"/>
        <end position="283"/>
    </location>
</feature>
<feature type="transmembrane region" description="Helical" evidence="9">
    <location>
        <begin position="75"/>
        <end position="95"/>
    </location>
</feature>
<dbReference type="PROSITE" id="PS50850">
    <property type="entry name" value="MFS"/>
    <property type="match status" value="1"/>
</dbReference>
<dbReference type="InterPro" id="IPR004638">
    <property type="entry name" value="EmrB-like"/>
</dbReference>
<dbReference type="EMBL" id="BLIO01000001">
    <property type="protein sequence ID" value="GFE13616.1"/>
    <property type="molecule type" value="Genomic_DNA"/>
</dbReference>
<organism evidence="11 12">
    <name type="scientific">Streptomyces glebosus</name>
    <dbReference type="NCBI Taxonomy" id="249580"/>
    <lineage>
        <taxon>Bacteria</taxon>
        <taxon>Bacillati</taxon>
        <taxon>Actinomycetota</taxon>
        <taxon>Actinomycetes</taxon>
        <taxon>Kitasatosporales</taxon>
        <taxon>Streptomycetaceae</taxon>
        <taxon>Streptomyces</taxon>
    </lineage>
</organism>
<feature type="transmembrane region" description="Helical" evidence="9">
    <location>
        <begin position="164"/>
        <end position="184"/>
    </location>
</feature>
<reference evidence="11 12" key="1">
    <citation type="submission" date="2019-12" db="EMBL/GenBank/DDBJ databases">
        <title>Whole genome shotgun sequence of Streptomyces hygroscopicus subsp. glebosus NBRC 13786.</title>
        <authorList>
            <person name="Ichikawa N."/>
            <person name="Kimura A."/>
            <person name="Kitahashi Y."/>
            <person name="Komaki H."/>
            <person name="Tamura T."/>
        </authorList>
    </citation>
    <scope>NUCLEOTIDE SEQUENCE [LARGE SCALE GENOMIC DNA]</scope>
    <source>
        <strain evidence="11 12">NBRC 13786</strain>
    </source>
</reference>
<feature type="transmembrane region" description="Helical" evidence="9">
    <location>
        <begin position="196"/>
        <end position="214"/>
    </location>
</feature>
<dbReference type="PANTHER" id="PTHR42718:SF42">
    <property type="entry name" value="EXPORT PROTEIN"/>
    <property type="match status" value="1"/>
</dbReference>
<accession>A0A640SU43</accession>
<evidence type="ECO:0000259" key="10">
    <source>
        <dbReference type="PROSITE" id="PS50850"/>
    </source>
</evidence>
<evidence type="ECO:0000256" key="9">
    <source>
        <dbReference type="SAM" id="Phobius"/>
    </source>
</evidence>
<dbReference type="InterPro" id="IPR036259">
    <property type="entry name" value="MFS_trans_sf"/>
</dbReference>
<dbReference type="GO" id="GO:0022857">
    <property type="term" value="F:transmembrane transporter activity"/>
    <property type="evidence" value="ECO:0007669"/>
    <property type="project" value="InterPro"/>
</dbReference>
<keyword evidence="3" id="KW-1003">Cell membrane</keyword>
<evidence type="ECO:0000313" key="11">
    <source>
        <dbReference type="EMBL" id="GFE13616.1"/>
    </source>
</evidence>
<protein>
    <submittedName>
        <fullName evidence="11">MFS transporter</fullName>
    </submittedName>
</protein>
<evidence type="ECO:0000256" key="1">
    <source>
        <dbReference type="ARBA" id="ARBA00004651"/>
    </source>
</evidence>
<feature type="transmembrane region" description="Helical" evidence="9">
    <location>
        <begin position="226"/>
        <end position="243"/>
    </location>
</feature>
<feature type="domain" description="Major facilitator superfamily (MFS) profile" evidence="10">
    <location>
        <begin position="10"/>
        <end position="470"/>
    </location>
</feature>
<feature type="transmembrane region" description="Helical" evidence="9">
    <location>
        <begin position="359"/>
        <end position="379"/>
    </location>
</feature>
<dbReference type="Gene3D" id="1.20.1250.20">
    <property type="entry name" value="MFS general substrate transporter like domains"/>
    <property type="match status" value="1"/>
</dbReference>
<sequence>MAGPARTAWPFLAASLPMLLVSLNNLVVTNALPEISSDLHTTVSQLQWVVNGYILAFAGLLLTAAALGDRYGRRAVFLGGILVFAAGSAGCALSDSTTTLIVARVLQGLGAAAVQPLSLTLVAGAAPQHARSTAIGLWGGVNGLGVALGPLVGGAVTEGLSWQWIFWVNVPVALLAALLVLKVISESRGQDRRLDLLGMLLVSGAVTLAVWLIVTAGDAGWRSVPVLAAGCGAAGLFVLFILWERRAKAPLLPLRFYRVPAFVLSNVASLAMFFGVFGSIFFLAQYMQGPLGFSPFEAGLRTLPWTAMPMVVAPLVGPFIDRIGGGRLMTAGLLIQAGALAWIASIARLDLNYGRLVPALLTAGIGMGLVFAPTMAVVLNSVRPHEHGKASGANNTLREVGGALGIAVLTTVFSAHFVDTRDLFKLRAELLSPVDTAAAFVRGMRWAIGLGAAVVALGGVAAAFIPHRARADTSADASAAQEGPSGNDAHRSDGPAPSARVRP</sequence>
<keyword evidence="5 9" id="KW-1133">Transmembrane helix</keyword>
<comment type="subcellular location">
    <subcellularLocation>
        <location evidence="1">Cell membrane</location>
        <topology evidence="1">Multi-pass membrane protein</topology>
    </subcellularLocation>
</comment>
<feature type="transmembrane region" description="Helical" evidence="9">
    <location>
        <begin position="303"/>
        <end position="321"/>
    </location>
</feature>
<feature type="transmembrane region" description="Helical" evidence="9">
    <location>
        <begin position="135"/>
        <end position="152"/>
    </location>
</feature>
<evidence type="ECO:0000256" key="3">
    <source>
        <dbReference type="ARBA" id="ARBA00022475"/>
    </source>
</evidence>
<keyword evidence="4 9" id="KW-0812">Transmembrane</keyword>
<feature type="transmembrane region" description="Helical" evidence="9">
    <location>
        <begin position="7"/>
        <end position="28"/>
    </location>
</feature>
<dbReference type="AlphaFoldDB" id="A0A640SU43"/>
<evidence type="ECO:0000256" key="4">
    <source>
        <dbReference type="ARBA" id="ARBA00022692"/>
    </source>
</evidence>
<feature type="transmembrane region" description="Helical" evidence="9">
    <location>
        <begin position="328"/>
        <end position="347"/>
    </location>
</feature>
<evidence type="ECO:0000256" key="5">
    <source>
        <dbReference type="ARBA" id="ARBA00022989"/>
    </source>
</evidence>